<protein>
    <submittedName>
        <fullName evidence="2">Accessory regulator AgrC</fullName>
    </submittedName>
</protein>
<sequence>MMNKNRNVIDANEINIFKYELSKIKNAWLKVFLITMVIQLLSFMFFSVVGKLDGSADTISSFQGIIALSTTVSMCGISIYGAVLMRKELVIFYVGDQRNRTFLFPVDRKVLLVKKTSSFFTIILTGFGSALFVSFFTEIVLNLFLKFESSNWFFEMYIGFFMIAINCSLVYLILILSEIISIWKQSEISTIITAVVLMLMFSNFSAMGLMNFPELTLVSSVIMGLIVTWLFLEFSKNLKRMEVY</sequence>
<comment type="caution">
    <text evidence="2">The sequence shown here is derived from an EMBL/GenBank/DDBJ whole genome shotgun (WGS) entry which is preliminary data.</text>
</comment>
<dbReference type="Proteomes" id="UP001290462">
    <property type="component" value="Unassembled WGS sequence"/>
</dbReference>
<reference evidence="2" key="1">
    <citation type="submission" date="2023-08" db="EMBL/GenBank/DDBJ databases">
        <title>Genomic characterization of piscicolin 126 produced by Carnobacterium maltaromaticum CM22 strain isolated from salmon (Salmo salar).</title>
        <authorList>
            <person name="Gonzalez-Gragera E."/>
            <person name="Garcia-Lopez J.D."/>
            <person name="Teso-Perez C."/>
            <person name="Gimenez-Hernandez I."/>
            <person name="Peralta-Sanchez J.M."/>
            <person name="Valdivia E."/>
            <person name="Montalban-Lopez M."/>
            <person name="Martin-Platero A.M."/>
            <person name="Banos A."/>
            <person name="Martinez-Bueno M."/>
        </authorList>
    </citation>
    <scope>NUCLEOTIDE SEQUENCE</scope>
    <source>
        <strain evidence="2">CM22</strain>
    </source>
</reference>
<feature type="transmembrane region" description="Helical" evidence="1">
    <location>
        <begin position="118"/>
        <end position="145"/>
    </location>
</feature>
<proteinExistence type="predicted"/>
<evidence type="ECO:0000256" key="1">
    <source>
        <dbReference type="SAM" id="Phobius"/>
    </source>
</evidence>
<evidence type="ECO:0000313" key="2">
    <source>
        <dbReference type="EMBL" id="MDZ5759931.1"/>
    </source>
</evidence>
<organism evidence="2 3">
    <name type="scientific">Carnobacterium maltaromaticum</name>
    <name type="common">Carnobacterium piscicola</name>
    <dbReference type="NCBI Taxonomy" id="2751"/>
    <lineage>
        <taxon>Bacteria</taxon>
        <taxon>Bacillati</taxon>
        <taxon>Bacillota</taxon>
        <taxon>Bacilli</taxon>
        <taxon>Lactobacillales</taxon>
        <taxon>Carnobacteriaceae</taxon>
        <taxon>Carnobacterium</taxon>
    </lineage>
</organism>
<dbReference type="RefSeq" id="WP_056999078.1">
    <property type="nucleotide sequence ID" value="NZ_BJOJ01000052.1"/>
</dbReference>
<keyword evidence="1" id="KW-0812">Transmembrane</keyword>
<feature type="transmembrane region" description="Helical" evidence="1">
    <location>
        <begin position="215"/>
        <end position="232"/>
    </location>
</feature>
<keyword evidence="1" id="KW-1133">Transmembrane helix</keyword>
<feature type="transmembrane region" description="Helical" evidence="1">
    <location>
        <begin position="157"/>
        <end position="176"/>
    </location>
</feature>
<dbReference type="GeneID" id="83604557"/>
<name>A0AAW9K5C7_CARML</name>
<gene>
    <name evidence="2" type="ORF">RAK27_14810</name>
</gene>
<keyword evidence="1" id="KW-0472">Membrane</keyword>
<accession>A0AAW9K5C7</accession>
<dbReference type="AlphaFoldDB" id="A0AAW9K5C7"/>
<feature type="transmembrane region" description="Helical" evidence="1">
    <location>
        <begin position="188"/>
        <end position="209"/>
    </location>
</feature>
<feature type="transmembrane region" description="Helical" evidence="1">
    <location>
        <begin position="27"/>
        <end position="49"/>
    </location>
</feature>
<feature type="transmembrane region" description="Helical" evidence="1">
    <location>
        <begin position="61"/>
        <end position="83"/>
    </location>
</feature>
<evidence type="ECO:0000313" key="3">
    <source>
        <dbReference type="Proteomes" id="UP001290462"/>
    </source>
</evidence>
<dbReference type="EMBL" id="JAVBVO010000004">
    <property type="protein sequence ID" value="MDZ5759931.1"/>
    <property type="molecule type" value="Genomic_DNA"/>
</dbReference>